<gene>
    <name evidence="2" type="ORF">CSUI_005648</name>
</gene>
<feature type="transmembrane region" description="Helical" evidence="1">
    <location>
        <begin position="93"/>
        <end position="115"/>
    </location>
</feature>
<dbReference type="VEuPathDB" id="ToxoDB:CSUI_005648"/>
<keyword evidence="1" id="KW-0812">Transmembrane</keyword>
<dbReference type="AlphaFoldDB" id="A0A2C6KUH3"/>
<reference evidence="2 3" key="1">
    <citation type="journal article" date="2017" name="Int. J. Parasitol.">
        <title>The genome of the protozoan parasite Cystoisospora suis and a reverse vaccinology approach to identify vaccine candidates.</title>
        <authorList>
            <person name="Palmieri N."/>
            <person name="Shrestha A."/>
            <person name="Ruttkowski B."/>
            <person name="Beck T."/>
            <person name="Vogl C."/>
            <person name="Tomley F."/>
            <person name="Blake D.P."/>
            <person name="Joachim A."/>
        </authorList>
    </citation>
    <scope>NUCLEOTIDE SEQUENCE [LARGE SCALE GENOMIC DNA]</scope>
    <source>
        <strain evidence="2 3">Wien I</strain>
    </source>
</reference>
<proteinExistence type="predicted"/>
<protein>
    <recommendedName>
        <fullName evidence="4">Transmembrane protein</fullName>
    </recommendedName>
</protein>
<dbReference type="GeneID" id="94429029"/>
<comment type="caution">
    <text evidence="2">The sequence shown here is derived from an EMBL/GenBank/DDBJ whole genome shotgun (WGS) entry which is preliminary data.</text>
</comment>
<keyword evidence="1" id="KW-1133">Transmembrane helix</keyword>
<keyword evidence="1" id="KW-0472">Membrane</keyword>
<accession>A0A2C6KUH3</accession>
<organism evidence="2 3">
    <name type="scientific">Cystoisospora suis</name>
    <dbReference type="NCBI Taxonomy" id="483139"/>
    <lineage>
        <taxon>Eukaryota</taxon>
        <taxon>Sar</taxon>
        <taxon>Alveolata</taxon>
        <taxon>Apicomplexa</taxon>
        <taxon>Conoidasida</taxon>
        <taxon>Coccidia</taxon>
        <taxon>Eucoccidiorida</taxon>
        <taxon>Eimeriorina</taxon>
        <taxon>Sarcocystidae</taxon>
        <taxon>Cystoisospora</taxon>
    </lineage>
</organism>
<dbReference type="Proteomes" id="UP000221165">
    <property type="component" value="Unassembled WGS sequence"/>
</dbReference>
<sequence>MKRQTFSRPFLLLIQVFQFFRSSPREERDRTGDRERGIAGLSSSSFFCLFLFQERRKKHLNSYQVSLSLSTGSSTSSLPLSPLPRPLVASFSLLFQSIVLYCSCFFLSLFSLLFFPKFEIRLSL</sequence>
<dbReference type="RefSeq" id="XP_067922207.1">
    <property type="nucleotide sequence ID" value="XM_068065818.1"/>
</dbReference>
<evidence type="ECO:0000313" key="2">
    <source>
        <dbReference type="EMBL" id="PHJ20519.1"/>
    </source>
</evidence>
<evidence type="ECO:0000313" key="3">
    <source>
        <dbReference type="Proteomes" id="UP000221165"/>
    </source>
</evidence>
<evidence type="ECO:0000256" key="1">
    <source>
        <dbReference type="SAM" id="Phobius"/>
    </source>
</evidence>
<keyword evidence="3" id="KW-1185">Reference proteome</keyword>
<name>A0A2C6KUH3_9APIC</name>
<evidence type="ECO:0008006" key="4">
    <source>
        <dbReference type="Google" id="ProtNLM"/>
    </source>
</evidence>
<dbReference type="EMBL" id="MIGC01002733">
    <property type="protein sequence ID" value="PHJ20519.1"/>
    <property type="molecule type" value="Genomic_DNA"/>
</dbReference>